<proteinExistence type="predicted"/>
<dbReference type="Proteomes" id="UP001595887">
    <property type="component" value="Unassembled WGS sequence"/>
</dbReference>
<keyword evidence="1" id="KW-0732">Signal</keyword>
<organism evidence="2 3">
    <name type="scientific">Sphingorhabdus arenilitoris</name>
    <dbReference type="NCBI Taxonomy" id="1490041"/>
    <lineage>
        <taxon>Bacteria</taxon>
        <taxon>Pseudomonadati</taxon>
        <taxon>Pseudomonadota</taxon>
        <taxon>Alphaproteobacteria</taxon>
        <taxon>Sphingomonadales</taxon>
        <taxon>Sphingomonadaceae</taxon>
        <taxon>Sphingorhabdus</taxon>
    </lineage>
</organism>
<dbReference type="EMBL" id="JBHSDH010000013">
    <property type="protein sequence ID" value="MFC4292940.1"/>
    <property type="molecule type" value="Genomic_DNA"/>
</dbReference>
<sequence length="242" mass="26199">MSLGLRNLGVVFAFTVIAACTPKPPPAPIPPPPPVIVAPPPPPARPLPPAGAAATLIMPPVGIDGVRETPNRFISSNEAVWHFRSAINVAALNCQGPVWDAIATNYNSFIGNNKLTLRKISKVIDQEYKTRYPGENALRVRDTKMTDLYNYFSLPTVRQEFCDAALIKSQEAAAVDWRVLPEYSVGALSDLDGIFIRFFDSYAQYEAKLAEWNRLYGAPAQASGLAPTGYAPSADISSEPIG</sequence>
<protein>
    <submittedName>
        <fullName evidence="2">Uncharacterized protein</fullName>
    </submittedName>
</protein>
<evidence type="ECO:0000256" key="1">
    <source>
        <dbReference type="SAM" id="SignalP"/>
    </source>
</evidence>
<name>A0ABV8RJ66_9SPHN</name>
<gene>
    <name evidence="2" type="ORF">ACFOWX_11000</name>
</gene>
<comment type="caution">
    <text evidence="2">The sequence shown here is derived from an EMBL/GenBank/DDBJ whole genome shotgun (WGS) entry which is preliminary data.</text>
</comment>
<evidence type="ECO:0000313" key="3">
    <source>
        <dbReference type="Proteomes" id="UP001595887"/>
    </source>
</evidence>
<dbReference type="PROSITE" id="PS51257">
    <property type="entry name" value="PROKAR_LIPOPROTEIN"/>
    <property type="match status" value="1"/>
</dbReference>
<feature type="signal peptide" evidence="1">
    <location>
        <begin position="1"/>
        <end position="18"/>
    </location>
</feature>
<keyword evidence="3" id="KW-1185">Reference proteome</keyword>
<dbReference type="RefSeq" id="WP_381424042.1">
    <property type="nucleotide sequence ID" value="NZ_JBHSDH010000013.1"/>
</dbReference>
<reference evidence="3" key="1">
    <citation type="journal article" date="2019" name="Int. J. Syst. Evol. Microbiol.">
        <title>The Global Catalogue of Microorganisms (GCM) 10K type strain sequencing project: providing services to taxonomists for standard genome sequencing and annotation.</title>
        <authorList>
            <consortium name="The Broad Institute Genomics Platform"/>
            <consortium name="The Broad Institute Genome Sequencing Center for Infectious Disease"/>
            <person name="Wu L."/>
            <person name="Ma J."/>
        </authorList>
    </citation>
    <scope>NUCLEOTIDE SEQUENCE [LARGE SCALE GENOMIC DNA]</scope>
    <source>
        <strain evidence="3">CECT 8531</strain>
    </source>
</reference>
<feature type="chain" id="PRO_5047539377" evidence="1">
    <location>
        <begin position="19"/>
        <end position="242"/>
    </location>
</feature>
<evidence type="ECO:0000313" key="2">
    <source>
        <dbReference type="EMBL" id="MFC4292940.1"/>
    </source>
</evidence>
<accession>A0ABV8RJ66</accession>